<proteinExistence type="predicted"/>
<dbReference type="AlphaFoldDB" id="A0A6G1D7H3"/>
<sequence length="149" mass="16633">MGAPGDEGFTARILTAFVDDFKENFRPMTLEELKQAGLAFSDERDLLEQVQITANNAIDLVTETVKNKTGCSYWASTLDVVKAEILLRQVLQEAELGGYVRKDALHDPTAMPAYQQNQEEYEVWEARHVFFANAVSDLEDVLGSTTDGE</sequence>
<accession>A0A6G1D7H3</accession>
<evidence type="ECO:0000313" key="2">
    <source>
        <dbReference type="Proteomes" id="UP000479710"/>
    </source>
</evidence>
<dbReference type="Proteomes" id="UP000479710">
    <property type="component" value="Unassembled WGS sequence"/>
</dbReference>
<protein>
    <submittedName>
        <fullName evidence="1">Uncharacterized protein</fullName>
    </submittedName>
</protein>
<name>A0A6G1D7H3_9ORYZ</name>
<organism evidence="1 2">
    <name type="scientific">Oryza meyeriana var. granulata</name>
    <dbReference type="NCBI Taxonomy" id="110450"/>
    <lineage>
        <taxon>Eukaryota</taxon>
        <taxon>Viridiplantae</taxon>
        <taxon>Streptophyta</taxon>
        <taxon>Embryophyta</taxon>
        <taxon>Tracheophyta</taxon>
        <taxon>Spermatophyta</taxon>
        <taxon>Magnoliopsida</taxon>
        <taxon>Liliopsida</taxon>
        <taxon>Poales</taxon>
        <taxon>Poaceae</taxon>
        <taxon>BOP clade</taxon>
        <taxon>Oryzoideae</taxon>
        <taxon>Oryzeae</taxon>
        <taxon>Oryzinae</taxon>
        <taxon>Oryza</taxon>
        <taxon>Oryza meyeriana</taxon>
    </lineage>
</organism>
<reference evidence="1 2" key="1">
    <citation type="submission" date="2019-11" db="EMBL/GenBank/DDBJ databases">
        <title>Whole genome sequence of Oryza granulata.</title>
        <authorList>
            <person name="Li W."/>
        </authorList>
    </citation>
    <scope>NUCLEOTIDE SEQUENCE [LARGE SCALE GENOMIC DNA]</scope>
    <source>
        <strain evidence="2">cv. Menghai</strain>
        <tissue evidence="1">Leaf</tissue>
    </source>
</reference>
<gene>
    <name evidence="1" type="ORF">E2562_020472</name>
</gene>
<dbReference type="EMBL" id="SPHZ02000007">
    <property type="protein sequence ID" value="KAF0907723.1"/>
    <property type="molecule type" value="Genomic_DNA"/>
</dbReference>
<comment type="caution">
    <text evidence="1">The sequence shown here is derived from an EMBL/GenBank/DDBJ whole genome shotgun (WGS) entry which is preliminary data.</text>
</comment>
<keyword evidence="2" id="KW-1185">Reference proteome</keyword>
<evidence type="ECO:0000313" key="1">
    <source>
        <dbReference type="EMBL" id="KAF0907723.1"/>
    </source>
</evidence>